<accession>A0A367JW90</accession>
<dbReference type="SUPFAM" id="SSF54695">
    <property type="entry name" value="POZ domain"/>
    <property type="match status" value="1"/>
</dbReference>
<dbReference type="InterPro" id="IPR000210">
    <property type="entry name" value="BTB/POZ_dom"/>
</dbReference>
<gene>
    <name evidence="2" type="ORF">CU097_012463</name>
</gene>
<proteinExistence type="predicted"/>
<sequence>MESSQLSLTAIYHAINNPYSSAAATCQANLARASIKILDHTFNKWYSYAKGNNKKWSTTKLIRCLDYILTHSISPSELQETILKLHSFRSCLVWILRLLDSPNDEAQLQMIVKFICNLLESVTSSTILGLVQHKHGVRRIAQLLSCPNTAAAVRFYCIRGLLAQSEYYRQELLDLNMPQVITNTVLKDFDKQSFDDNSAQKRELYEAAMACRLLDHLVQKESKQSAVLAYAQENGQLLNLWISASRRYMTYTGPLSKNLALIMYYLTNIVYKCSVLSTEMRKRMTSSTTEQHCFGLLMFLSQKWCHQHIFTEPTSSTLSEEERTLLRLLNLSHTTADVLPQVPSYDTVVYKMVHYLTCFFVAFLCQGVIAEQVFSDWLNPYFCIEVEERGYMVDKATWDQHQPFFAFLLDIYIHYIQLYPQDRRIPKVYFIAWSLKSFLLLVHNFEQLDQLDQPPLVPRLMKLVVFFLHDPKAIEVFSNSPTVLSEYIWSPTIQLAKQGLEFAAGLSDEEARSIEMKETATLYKADRAFVSLELVAKHNAKACERLVECNVLELIDLLPMGDRLQVAPSLLTLYAKFVRLIATLTGRAAFIRVRLRDTSDLFVKIKSLLGTSIDYKKHFMDGYHKIIKGCLLVILSFRYDESSMRQWLSSEDSITSLTLPILFPWARQARIAEVHDIHMHLHSDKDLMALASILLEQASIYPLCVRQVIEYDMALPNLCKLIVTLSSFAESTATVDNDHWENTLLDQVEEKQDRLKEETNAPSENNTAVMRQYVLSLRGAAIRILESGSNIQAPILSNAYTLFFQAIVQRPRLRNDNHKLICASLYQHKMNDFQKLYRFAQTEDDSALKLYEMTAVAIGYATLGAPSSSEWNASLGLESEDNSKSVFGSICQMLVYNLEYEQDVTNTNLLDTVITPLRRNAAAQVVEILAMEFASAWYDQVSSVAIRNEQDFQQQDFQPIDNVQDQVAFVTDDQQQVVGCRPLLRAVSPIFRALLSSEYVESGMSLIPLHDVTYHSLKDLVQIINQVNEDSKMALLSPDRVLANTSWTHVVAILQISDRFGCTIVKALCENWVVNNIKEMEAKSSDERMVCLEGMVWLYRQCRDPIERDGGISSDTWPFSTILKESLKTIVQYLTEACQTPEFMKMVQDKNADELEAFCDGIAKLIKKSK</sequence>
<dbReference type="STRING" id="86630.A0A367JW90"/>
<name>A0A367JW90_RHIAZ</name>
<evidence type="ECO:0000313" key="3">
    <source>
        <dbReference type="Proteomes" id="UP000252139"/>
    </source>
</evidence>
<evidence type="ECO:0000313" key="2">
    <source>
        <dbReference type="EMBL" id="RCH94129.1"/>
    </source>
</evidence>
<dbReference type="PANTHER" id="PTHR22744:SF17">
    <property type="entry name" value="BTB DOMAIN-CONTAINING PROTEIN"/>
    <property type="match status" value="1"/>
</dbReference>
<evidence type="ECO:0000259" key="1">
    <source>
        <dbReference type="PROSITE" id="PS50097"/>
    </source>
</evidence>
<dbReference type="AlphaFoldDB" id="A0A367JW90"/>
<reference evidence="2 3" key="1">
    <citation type="journal article" date="2018" name="G3 (Bethesda)">
        <title>Phylogenetic and Phylogenomic Definition of Rhizopus Species.</title>
        <authorList>
            <person name="Gryganskyi A.P."/>
            <person name="Golan J."/>
            <person name="Dolatabadi S."/>
            <person name="Mondo S."/>
            <person name="Robb S."/>
            <person name="Idnurm A."/>
            <person name="Muszewska A."/>
            <person name="Steczkiewicz K."/>
            <person name="Masonjones S."/>
            <person name="Liao H.L."/>
            <person name="Gajdeczka M.T."/>
            <person name="Anike F."/>
            <person name="Vuek A."/>
            <person name="Anishchenko I.M."/>
            <person name="Voigt K."/>
            <person name="de Hoog G.S."/>
            <person name="Smith M.E."/>
            <person name="Heitman J."/>
            <person name="Vilgalys R."/>
            <person name="Stajich J.E."/>
        </authorList>
    </citation>
    <scope>NUCLEOTIDE SEQUENCE [LARGE SCALE GENOMIC DNA]</scope>
    <source>
        <strain evidence="2 3">CBS 357.93</strain>
    </source>
</reference>
<organism evidence="2 3">
    <name type="scientific">Rhizopus azygosporus</name>
    <name type="common">Rhizopus microsporus var. azygosporus</name>
    <dbReference type="NCBI Taxonomy" id="86630"/>
    <lineage>
        <taxon>Eukaryota</taxon>
        <taxon>Fungi</taxon>
        <taxon>Fungi incertae sedis</taxon>
        <taxon>Mucoromycota</taxon>
        <taxon>Mucoromycotina</taxon>
        <taxon>Mucoromycetes</taxon>
        <taxon>Mucorales</taxon>
        <taxon>Mucorineae</taxon>
        <taxon>Rhizopodaceae</taxon>
        <taxon>Rhizopus</taxon>
    </lineage>
</organism>
<dbReference type="InterPro" id="IPR011333">
    <property type="entry name" value="SKP1/BTB/POZ_sf"/>
</dbReference>
<feature type="domain" description="BTB" evidence="1">
    <location>
        <begin position="965"/>
        <end position="1024"/>
    </location>
</feature>
<dbReference type="Gene3D" id="3.30.710.10">
    <property type="entry name" value="Potassium Channel Kv1.1, Chain A"/>
    <property type="match status" value="1"/>
</dbReference>
<keyword evidence="3" id="KW-1185">Reference proteome</keyword>
<comment type="caution">
    <text evidence="2">The sequence shown here is derived from an EMBL/GenBank/DDBJ whole genome shotgun (WGS) entry which is preliminary data.</text>
</comment>
<dbReference type="PANTHER" id="PTHR22744">
    <property type="entry name" value="HELIX LOOP HELIX PROTEIN 21-RELATED"/>
    <property type="match status" value="1"/>
</dbReference>
<dbReference type="EMBL" id="PJQL01000614">
    <property type="protein sequence ID" value="RCH94129.1"/>
    <property type="molecule type" value="Genomic_DNA"/>
</dbReference>
<dbReference type="Pfam" id="PF00651">
    <property type="entry name" value="BTB"/>
    <property type="match status" value="1"/>
</dbReference>
<dbReference type="Proteomes" id="UP000252139">
    <property type="component" value="Unassembled WGS sequence"/>
</dbReference>
<dbReference type="OrthoDB" id="5353557at2759"/>
<dbReference type="PROSITE" id="PS50097">
    <property type="entry name" value="BTB"/>
    <property type="match status" value="1"/>
</dbReference>
<protein>
    <recommendedName>
        <fullName evidence="1">BTB domain-containing protein</fullName>
    </recommendedName>
</protein>